<keyword evidence="8" id="KW-0472">Membrane</keyword>
<dbReference type="GO" id="GO:0034417">
    <property type="term" value="F:bisphosphoglycerate 3-phosphatase activity"/>
    <property type="evidence" value="ECO:0007669"/>
    <property type="project" value="UniProtKB-EC"/>
</dbReference>
<evidence type="ECO:0000256" key="8">
    <source>
        <dbReference type="ARBA" id="ARBA00023136"/>
    </source>
</evidence>
<feature type="chain" id="PRO_5041424946" description="Multiple inositol polyphosphate phosphatase 1" evidence="14">
    <location>
        <begin position="24"/>
        <end position="429"/>
    </location>
</feature>
<dbReference type="PANTHER" id="PTHR20963:SF8">
    <property type="entry name" value="MULTIPLE INOSITOL POLYPHOSPHATE PHOSPHATASE 1"/>
    <property type="match status" value="1"/>
</dbReference>
<evidence type="ECO:0000256" key="7">
    <source>
        <dbReference type="ARBA" id="ARBA00022801"/>
    </source>
</evidence>
<comment type="similarity">
    <text evidence="2">Belongs to the histidine acid phosphatase family. MINPP1 subfamily.</text>
</comment>
<accession>A0AA37KXC7</accession>
<dbReference type="GO" id="GO:0016020">
    <property type="term" value="C:membrane"/>
    <property type="evidence" value="ECO:0007669"/>
    <property type="project" value="UniProtKB-SubCell"/>
</dbReference>
<keyword evidence="6 14" id="KW-0732">Signal</keyword>
<organism evidence="15 16">
    <name type="scientific">Alistipes finegoldii</name>
    <dbReference type="NCBI Taxonomy" id="214856"/>
    <lineage>
        <taxon>Bacteria</taxon>
        <taxon>Pseudomonadati</taxon>
        <taxon>Bacteroidota</taxon>
        <taxon>Bacteroidia</taxon>
        <taxon>Bacteroidales</taxon>
        <taxon>Rikenellaceae</taxon>
        <taxon>Alistipes</taxon>
    </lineage>
</organism>
<dbReference type="AlphaFoldDB" id="A0AA37KXC7"/>
<evidence type="ECO:0000256" key="9">
    <source>
        <dbReference type="ARBA" id="ARBA00031642"/>
    </source>
</evidence>
<comment type="caution">
    <text evidence="15">The sequence shown here is derived from an EMBL/GenBank/DDBJ whole genome shotgun (WGS) entry which is preliminary data.</text>
</comment>
<dbReference type="RefSeq" id="WP_244076915.1">
    <property type="nucleotide sequence ID" value="NZ_AP025581.1"/>
</dbReference>
<keyword evidence="7" id="KW-0378">Hydrolase</keyword>
<protein>
    <recommendedName>
        <fullName evidence="5">Multiple inositol polyphosphate phosphatase 1</fullName>
        <ecNumber evidence="4">3.1.3.62</ecNumber>
        <ecNumber evidence="3">3.1.3.80</ecNumber>
    </recommendedName>
    <alternativeName>
        <fullName evidence="9">2,3-bisphosphoglycerate 3-phosphatase</fullName>
    </alternativeName>
</protein>
<dbReference type="InterPro" id="IPR000560">
    <property type="entry name" value="His_Pase_clade-2"/>
</dbReference>
<evidence type="ECO:0000256" key="5">
    <source>
        <dbReference type="ARBA" id="ARBA00018097"/>
    </source>
</evidence>
<dbReference type="InterPro" id="IPR029033">
    <property type="entry name" value="His_PPase_superfam"/>
</dbReference>
<gene>
    <name evidence="15" type="ORF">CE91St16_28890</name>
</gene>
<comment type="catalytic activity">
    <reaction evidence="10">
        <text>1D-myo-inositol 1,2,5,6-tetrakisphosphate + H2O = 1D-myo-inositol 1,2,6-trisphosphate + phosphate</text>
        <dbReference type="Rhea" id="RHEA:77119"/>
        <dbReference type="ChEBI" id="CHEBI:15377"/>
        <dbReference type="ChEBI" id="CHEBI:43474"/>
        <dbReference type="ChEBI" id="CHEBI:195535"/>
        <dbReference type="ChEBI" id="CHEBI:195537"/>
        <dbReference type="EC" id="3.1.3.62"/>
    </reaction>
    <physiologicalReaction direction="left-to-right" evidence="10">
        <dbReference type="Rhea" id="RHEA:77120"/>
    </physiologicalReaction>
</comment>
<evidence type="ECO:0000256" key="2">
    <source>
        <dbReference type="ARBA" id="ARBA00008422"/>
    </source>
</evidence>
<evidence type="ECO:0000256" key="4">
    <source>
        <dbReference type="ARBA" id="ARBA00013040"/>
    </source>
</evidence>
<dbReference type="PROSITE" id="PS01032">
    <property type="entry name" value="PPM_1"/>
    <property type="match status" value="1"/>
</dbReference>
<evidence type="ECO:0000256" key="3">
    <source>
        <dbReference type="ARBA" id="ARBA00012976"/>
    </source>
</evidence>
<dbReference type="EC" id="3.1.3.62" evidence="4"/>
<dbReference type="CDD" id="cd07061">
    <property type="entry name" value="HP_HAP_like"/>
    <property type="match status" value="1"/>
</dbReference>
<evidence type="ECO:0000256" key="14">
    <source>
        <dbReference type="SAM" id="SignalP"/>
    </source>
</evidence>
<dbReference type="EC" id="3.1.3.80" evidence="3"/>
<reference evidence="15" key="1">
    <citation type="submission" date="2022-01" db="EMBL/GenBank/DDBJ databases">
        <title>Novel bile acid biosynthetic pathways are enriched in the microbiome of centenarians.</title>
        <authorList>
            <person name="Sato Y."/>
            <person name="Atarashi K."/>
            <person name="Plichta R.D."/>
            <person name="Arai Y."/>
            <person name="Sasajima S."/>
            <person name="Kearney M.S."/>
            <person name="Suda W."/>
            <person name="Takeshita K."/>
            <person name="Sasaki T."/>
            <person name="Okamoto S."/>
            <person name="Skelly N.A."/>
            <person name="Okamura Y."/>
            <person name="Vlamakis H."/>
            <person name="Li Y."/>
            <person name="Tanoue T."/>
            <person name="Takei H."/>
            <person name="Nittono H."/>
            <person name="Narushima S."/>
            <person name="Irie J."/>
            <person name="Itoh H."/>
            <person name="Moriya K."/>
            <person name="Sugiura Y."/>
            <person name="Suematsu M."/>
            <person name="Moritoki N."/>
            <person name="Shibata S."/>
            <person name="Littman R.D."/>
            <person name="Fischbach A.M."/>
            <person name="Uwamino Y."/>
            <person name="Inoue T."/>
            <person name="Honda A."/>
            <person name="Hattori M."/>
            <person name="Murai T."/>
            <person name="Xavier J.R."/>
            <person name="Hirose N."/>
            <person name="Honda K."/>
        </authorList>
    </citation>
    <scope>NUCLEOTIDE SEQUENCE</scope>
    <source>
        <strain evidence="15">CE91-St16</strain>
    </source>
</reference>
<dbReference type="Pfam" id="PF00328">
    <property type="entry name" value="His_Phos_2"/>
    <property type="match status" value="1"/>
</dbReference>
<dbReference type="Proteomes" id="UP001055105">
    <property type="component" value="Unassembled WGS sequence"/>
</dbReference>
<dbReference type="InterPro" id="IPR000222">
    <property type="entry name" value="PP2C_BS"/>
</dbReference>
<comment type="subcellular location">
    <subcellularLocation>
        <location evidence="1">Membrane</location>
    </subcellularLocation>
</comment>
<comment type="catalytic activity">
    <reaction evidence="13">
        <text>(2R)-2,3-bisphosphoglycerate + H2O = (2R)-2-phosphoglycerate + phosphate</text>
        <dbReference type="Rhea" id="RHEA:27381"/>
        <dbReference type="ChEBI" id="CHEBI:15377"/>
        <dbReference type="ChEBI" id="CHEBI:43474"/>
        <dbReference type="ChEBI" id="CHEBI:58248"/>
        <dbReference type="ChEBI" id="CHEBI:58289"/>
        <dbReference type="EC" id="3.1.3.80"/>
    </reaction>
    <physiologicalReaction direction="left-to-right" evidence="13">
        <dbReference type="Rhea" id="RHEA:27382"/>
    </physiologicalReaction>
</comment>
<evidence type="ECO:0000256" key="12">
    <source>
        <dbReference type="ARBA" id="ARBA00043691"/>
    </source>
</evidence>
<evidence type="ECO:0000313" key="15">
    <source>
        <dbReference type="EMBL" id="GKI19981.1"/>
    </source>
</evidence>
<feature type="signal peptide" evidence="14">
    <location>
        <begin position="1"/>
        <end position="23"/>
    </location>
</feature>
<evidence type="ECO:0000256" key="1">
    <source>
        <dbReference type="ARBA" id="ARBA00004370"/>
    </source>
</evidence>
<name>A0AA37KXC7_9BACT</name>
<dbReference type="GO" id="GO:0043169">
    <property type="term" value="F:cation binding"/>
    <property type="evidence" value="ECO:0007669"/>
    <property type="project" value="InterPro"/>
</dbReference>
<sequence length="429" mass="48758">MKFSIRNSWLAVLLFAGTAAVHGQTIREQVLDPVEHSAGSSMSYRFEPQTYTPAPEGYEPFYISHFGRHGSRYHTTENIYRKFYDIFAAAAANNALTPFGMEVKQRVDTIFAVCDGHAGVLTPAGEREHREIAARMYRNYPEVFQPKGKRRKMQVFSRSTSVGRVIQSMRSFDGALKMCEPELDIREESGGAYNGYLNHYTKAYKDYYKDGEWRAVYDAKRGSWFSPDRFVESLFCDADYVKRHISSRRSFMMEFFAVASILQDCPLDVSLYDVFTDDEIFALWRLQNLSQYLRKGPSAIAGELAASIAKPLLRDMLACAEEAVAGGSVVADLRFGHGEGLMPLAALMRLEGACGVESDPEKVENVWNDFRITPMAGNIQLIFYRNAKGRVLVKFLLNEREVTVPVAGDTAPYYDWKAVRKYYYRIAKE</sequence>
<dbReference type="SUPFAM" id="SSF53254">
    <property type="entry name" value="Phosphoglycerate mutase-like"/>
    <property type="match status" value="1"/>
</dbReference>
<comment type="catalytic activity">
    <reaction evidence="12">
        <text>1D-myo-inositol hexakisphosphate + H2O = 1D-myo-inositol 1,2,4,5,6-pentakisphosphate + phosphate</text>
        <dbReference type="Rhea" id="RHEA:16989"/>
        <dbReference type="ChEBI" id="CHEBI:15377"/>
        <dbReference type="ChEBI" id="CHEBI:43474"/>
        <dbReference type="ChEBI" id="CHEBI:57798"/>
        <dbReference type="ChEBI" id="CHEBI:58130"/>
        <dbReference type="EC" id="3.1.3.62"/>
    </reaction>
    <physiologicalReaction direction="left-to-right" evidence="12">
        <dbReference type="Rhea" id="RHEA:16990"/>
    </physiologicalReaction>
</comment>
<evidence type="ECO:0000256" key="11">
    <source>
        <dbReference type="ARBA" id="ARBA00043671"/>
    </source>
</evidence>
<evidence type="ECO:0000313" key="16">
    <source>
        <dbReference type="Proteomes" id="UP001055105"/>
    </source>
</evidence>
<evidence type="ECO:0000256" key="13">
    <source>
        <dbReference type="ARBA" id="ARBA00043832"/>
    </source>
</evidence>
<dbReference type="Gene3D" id="3.40.50.1240">
    <property type="entry name" value="Phosphoglycerate mutase-like"/>
    <property type="match status" value="1"/>
</dbReference>
<proteinExistence type="inferred from homology"/>
<dbReference type="PANTHER" id="PTHR20963">
    <property type="entry name" value="MULTIPLE INOSITOL POLYPHOSPHATE PHOSPHATASE-RELATED"/>
    <property type="match status" value="1"/>
</dbReference>
<evidence type="ECO:0000256" key="6">
    <source>
        <dbReference type="ARBA" id="ARBA00022729"/>
    </source>
</evidence>
<dbReference type="EMBL" id="BQOL01000002">
    <property type="protein sequence ID" value="GKI19981.1"/>
    <property type="molecule type" value="Genomic_DNA"/>
</dbReference>
<comment type="catalytic activity">
    <reaction evidence="11">
        <text>1D-myo-inositol 1,2,4,5,6-pentakisphosphate + H2O = 1D-myo-inositol 1,2,5,6-tetrakisphosphate + phosphate</text>
        <dbReference type="Rhea" id="RHEA:77115"/>
        <dbReference type="ChEBI" id="CHEBI:15377"/>
        <dbReference type="ChEBI" id="CHEBI:43474"/>
        <dbReference type="ChEBI" id="CHEBI:57798"/>
        <dbReference type="ChEBI" id="CHEBI:195535"/>
        <dbReference type="EC" id="3.1.3.62"/>
    </reaction>
    <physiologicalReaction direction="left-to-right" evidence="11">
        <dbReference type="Rhea" id="RHEA:77116"/>
    </physiologicalReaction>
</comment>
<evidence type="ECO:0000256" key="10">
    <source>
        <dbReference type="ARBA" id="ARBA00043668"/>
    </source>
</evidence>